<dbReference type="AlphaFoldDB" id="A0A0B4D963"/>
<dbReference type="Proteomes" id="UP000031196">
    <property type="component" value="Unassembled WGS sequence"/>
</dbReference>
<proteinExistence type="predicted"/>
<dbReference type="RefSeq" id="WP_043455059.1">
    <property type="nucleotide sequence ID" value="NZ_JWTB01000035.1"/>
</dbReference>
<dbReference type="InterPro" id="IPR016181">
    <property type="entry name" value="Acyl_CoA_acyltransferase"/>
</dbReference>
<evidence type="ECO:0000313" key="2">
    <source>
        <dbReference type="Proteomes" id="UP000031196"/>
    </source>
</evidence>
<dbReference type="OrthoDB" id="4927674at2"/>
<reference evidence="1 2" key="1">
    <citation type="submission" date="2014-12" db="EMBL/GenBank/DDBJ databases">
        <title>Genome sequencing of Arthrobacter phenanthrenivorans SWC37.</title>
        <authorList>
            <person name="Tan P.W."/>
            <person name="Chan K.-G."/>
        </authorList>
    </citation>
    <scope>NUCLEOTIDE SEQUENCE [LARGE SCALE GENOMIC DNA]</scope>
    <source>
        <strain evidence="1 2">SWC37</strain>
    </source>
</reference>
<accession>A0A0B4D963</accession>
<protein>
    <recommendedName>
        <fullName evidence="3">N-acetyltransferase domain-containing protein</fullName>
    </recommendedName>
</protein>
<sequence>MSDLVPEYLTYDYRCTFRGVPGVHHDPDDYPMFWTVKVKGQVWDNEDDNDGKEVTVGEAELCIVPDAGIIDLFLTLDAVNQEVANIGEMLTVNRPDLIHEMSLGGDLMILSWLKVAPKFRGNKLGHSILKAVLSTIGRSSTKVIIEATPPLTDNGPMEGSPEYLAGKAALRRYWESFGFQPAHGDYLVFDGMADGID</sequence>
<dbReference type="SUPFAM" id="SSF55729">
    <property type="entry name" value="Acyl-CoA N-acyltransferases (Nat)"/>
    <property type="match status" value="1"/>
</dbReference>
<name>A0A0B4D963_PSEPS</name>
<dbReference type="EMBL" id="JWTB01000035">
    <property type="protein sequence ID" value="KIC65282.1"/>
    <property type="molecule type" value="Genomic_DNA"/>
</dbReference>
<evidence type="ECO:0008006" key="3">
    <source>
        <dbReference type="Google" id="ProtNLM"/>
    </source>
</evidence>
<evidence type="ECO:0000313" key="1">
    <source>
        <dbReference type="EMBL" id="KIC65282.1"/>
    </source>
</evidence>
<organism evidence="1 2">
    <name type="scientific">Pseudarthrobacter phenanthrenivorans</name>
    <name type="common">Arthrobacter phenanthrenivorans</name>
    <dbReference type="NCBI Taxonomy" id="361575"/>
    <lineage>
        <taxon>Bacteria</taxon>
        <taxon>Bacillati</taxon>
        <taxon>Actinomycetota</taxon>
        <taxon>Actinomycetes</taxon>
        <taxon>Micrococcales</taxon>
        <taxon>Micrococcaceae</taxon>
        <taxon>Pseudarthrobacter</taxon>
    </lineage>
</organism>
<comment type="caution">
    <text evidence="1">The sequence shown here is derived from an EMBL/GenBank/DDBJ whole genome shotgun (WGS) entry which is preliminary data.</text>
</comment>
<gene>
    <name evidence="1" type="ORF">RM50_17050</name>
</gene>